<accession>A0A151RVK3</accession>
<dbReference type="Gramene" id="C.cajan_31834.t">
    <property type="protein sequence ID" value="C.cajan_31834.t.cds1"/>
    <property type="gene ID" value="C.cajan_31834"/>
</dbReference>
<proteinExistence type="predicted"/>
<evidence type="ECO:0000313" key="1">
    <source>
        <dbReference type="EMBL" id="KYP46575.1"/>
    </source>
</evidence>
<reference evidence="1" key="1">
    <citation type="journal article" date="2012" name="Nat. Biotechnol.">
        <title>Draft genome sequence of pigeonpea (Cajanus cajan), an orphan legume crop of resource-poor farmers.</title>
        <authorList>
            <person name="Varshney R.K."/>
            <person name="Chen W."/>
            <person name="Li Y."/>
            <person name="Bharti A.K."/>
            <person name="Saxena R.K."/>
            <person name="Schlueter J.A."/>
            <person name="Donoghue M.T."/>
            <person name="Azam S."/>
            <person name="Fan G."/>
            <person name="Whaley A.M."/>
            <person name="Farmer A.D."/>
            <person name="Sheridan J."/>
            <person name="Iwata A."/>
            <person name="Tuteja R."/>
            <person name="Penmetsa R.V."/>
            <person name="Wu W."/>
            <person name="Upadhyaya H.D."/>
            <person name="Yang S.P."/>
            <person name="Shah T."/>
            <person name="Saxena K.B."/>
            <person name="Michael T."/>
            <person name="McCombie W.R."/>
            <person name="Yang B."/>
            <person name="Zhang G."/>
            <person name="Yang H."/>
            <person name="Wang J."/>
            <person name="Spillane C."/>
            <person name="Cook D.R."/>
            <person name="May G.D."/>
            <person name="Xu X."/>
            <person name="Jackson S.A."/>
        </authorList>
    </citation>
    <scope>NUCLEOTIDE SEQUENCE [LARGE SCALE GENOMIC DNA]</scope>
</reference>
<protein>
    <submittedName>
        <fullName evidence="1">Uncharacterized protein</fullName>
    </submittedName>
</protein>
<feature type="non-terminal residue" evidence="1">
    <location>
        <position position="1"/>
    </location>
</feature>
<dbReference type="EMBL" id="KQ483553">
    <property type="protein sequence ID" value="KYP46575.1"/>
    <property type="molecule type" value="Genomic_DNA"/>
</dbReference>
<evidence type="ECO:0000313" key="2">
    <source>
        <dbReference type="Proteomes" id="UP000075243"/>
    </source>
</evidence>
<sequence>APPPAPKPNFYDRQTRLEDTINQFIQASTTNQTQVIVKDLEVKLGQLATQIEEQFFGKFIAHVE</sequence>
<name>A0A151RVK3_CAJCA</name>
<organism evidence="1 2">
    <name type="scientific">Cajanus cajan</name>
    <name type="common">Pigeon pea</name>
    <name type="synonym">Cajanus indicus</name>
    <dbReference type="NCBI Taxonomy" id="3821"/>
    <lineage>
        <taxon>Eukaryota</taxon>
        <taxon>Viridiplantae</taxon>
        <taxon>Streptophyta</taxon>
        <taxon>Embryophyta</taxon>
        <taxon>Tracheophyta</taxon>
        <taxon>Spermatophyta</taxon>
        <taxon>Magnoliopsida</taxon>
        <taxon>eudicotyledons</taxon>
        <taxon>Gunneridae</taxon>
        <taxon>Pentapetalae</taxon>
        <taxon>rosids</taxon>
        <taxon>fabids</taxon>
        <taxon>Fabales</taxon>
        <taxon>Fabaceae</taxon>
        <taxon>Papilionoideae</taxon>
        <taxon>50 kb inversion clade</taxon>
        <taxon>NPAAA clade</taxon>
        <taxon>indigoferoid/millettioid clade</taxon>
        <taxon>Phaseoleae</taxon>
        <taxon>Cajanus</taxon>
    </lineage>
</organism>
<dbReference type="AlphaFoldDB" id="A0A151RVK3"/>
<gene>
    <name evidence="1" type="ORF">KK1_031805</name>
</gene>
<keyword evidence="2" id="KW-1185">Reference proteome</keyword>
<dbReference type="Proteomes" id="UP000075243">
    <property type="component" value="Unassembled WGS sequence"/>
</dbReference>